<proteinExistence type="predicted"/>
<protein>
    <submittedName>
        <fullName evidence="2">Uncharacterized protein</fullName>
    </submittedName>
</protein>
<evidence type="ECO:0000256" key="1">
    <source>
        <dbReference type="SAM" id="Phobius"/>
    </source>
</evidence>
<dbReference type="AlphaFoldDB" id="A0A1G1YUS9"/>
<comment type="caution">
    <text evidence="2">The sequence shown here is derived from an EMBL/GenBank/DDBJ whole genome shotgun (WGS) entry which is preliminary data.</text>
</comment>
<feature type="transmembrane region" description="Helical" evidence="1">
    <location>
        <begin position="6"/>
        <end position="27"/>
    </location>
</feature>
<reference evidence="2 3" key="1">
    <citation type="journal article" date="2016" name="Nat. Commun.">
        <title>Thousands of microbial genomes shed light on interconnected biogeochemical processes in an aquifer system.</title>
        <authorList>
            <person name="Anantharaman K."/>
            <person name="Brown C.T."/>
            <person name="Hug L.A."/>
            <person name="Sharon I."/>
            <person name="Castelle C.J."/>
            <person name="Probst A.J."/>
            <person name="Thomas B.C."/>
            <person name="Singh A."/>
            <person name="Wilkins M.J."/>
            <person name="Karaoz U."/>
            <person name="Brodie E.L."/>
            <person name="Williams K.H."/>
            <person name="Hubbard S.S."/>
            <person name="Banfield J.F."/>
        </authorList>
    </citation>
    <scope>NUCLEOTIDE SEQUENCE [LARGE SCALE GENOMIC DNA]</scope>
</reference>
<gene>
    <name evidence="2" type="ORF">A2119_02835</name>
</gene>
<keyword evidence="1" id="KW-0812">Transmembrane</keyword>
<dbReference type="EMBL" id="MHIS01000021">
    <property type="protein sequence ID" value="OGY56122.1"/>
    <property type="molecule type" value="Genomic_DNA"/>
</dbReference>
<evidence type="ECO:0000313" key="2">
    <source>
        <dbReference type="EMBL" id="OGY56122.1"/>
    </source>
</evidence>
<keyword evidence="1" id="KW-0472">Membrane</keyword>
<accession>A0A1G1YUS9</accession>
<keyword evidence="1" id="KW-1133">Transmembrane helix</keyword>
<organism evidence="2 3">
    <name type="scientific">Candidatus Colwellbacteria bacterium GWA2_46_10</name>
    <dbReference type="NCBI Taxonomy" id="1797684"/>
    <lineage>
        <taxon>Bacteria</taxon>
        <taxon>Candidatus Colwelliibacteriota</taxon>
    </lineage>
</organism>
<dbReference type="Proteomes" id="UP000178179">
    <property type="component" value="Unassembled WGS sequence"/>
</dbReference>
<name>A0A1G1YUS9_9BACT</name>
<evidence type="ECO:0000313" key="3">
    <source>
        <dbReference type="Proteomes" id="UP000178179"/>
    </source>
</evidence>
<sequence>MFLGVTVGFTALMLVVAIVVLIAGWLVESYDKQREAMEALRKRQLRKPLDDLMVRKPHGAG</sequence>